<organism evidence="3 4">
    <name type="scientific">Trichocladium antarcticum</name>
    <dbReference type="NCBI Taxonomy" id="1450529"/>
    <lineage>
        <taxon>Eukaryota</taxon>
        <taxon>Fungi</taxon>
        <taxon>Dikarya</taxon>
        <taxon>Ascomycota</taxon>
        <taxon>Pezizomycotina</taxon>
        <taxon>Sordariomycetes</taxon>
        <taxon>Sordariomycetidae</taxon>
        <taxon>Sordariales</taxon>
        <taxon>Chaetomiaceae</taxon>
        <taxon>Trichocladium</taxon>
    </lineage>
</organism>
<dbReference type="EMBL" id="MU853433">
    <property type="protein sequence ID" value="KAK4130682.1"/>
    <property type="molecule type" value="Genomic_DNA"/>
</dbReference>
<protein>
    <recommendedName>
        <fullName evidence="2">RNA ligase domain-containing protein</fullName>
    </recommendedName>
</protein>
<feature type="region of interest" description="Disordered" evidence="1">
    <location>
        <begin position="206"/>
        <end position="228"/>
    </location>
</feature>
<evidence type="ECO:0000313" key="4">
    <source>
        <dbReference type="Proteomes" id="UP001304895"/>
    </source>
</evidence>
<name>A0AAN6UCW3_9PEZI</name>
<evidence type="ECO:0000256" key="1">
    <source>
        <dbReference type="SAM" id="MobiDB-lite"/>
    </source>
</evidence>
<dbReference type="Pfam" id="PF21189">
    <property type="entry name" value="PHA02142"/>
    <property type="match status" value="1"/>
</dbReference>
<reference evidence="3" key="1">
    <citation type="journal article" date="2023" name="Mol. Phylogenet. Evol.">
        <title>Genome-scale phylogeny and comparative genomics of the fungal order Sordariales.</title>
        <authorList>
            <person name="Hensen N."/>
            <person name="Bonometti L."/>
            <person name="Westerberg I."/>
            <person name="Brannstrom I.O."/>
            <person name="Guillou S."/>
            <person name="Cros-Aarteil S."/>
            <person name="Calhoun S."/>
            <person name="Haridas S."/>
            <person name="Kuo A."/>
            <person name="Mondo S."/>
            <person name="Pangilinan J."/>
            <person name="Riley R."/>
            <person name="LaButti K."/>
            <person name="Andreopoulos B."/>
            <person name="Lipzen A."/>
            <person name="Chen C."/>
            <person name="Yan M."/>
            <person name="Daum C."/>
            <person name="Ng V."/>
            <person name="Clum A."/>
            <person name="Steindorff A."/>
            <person name="Ohm R.A."/>
            <person name="Martin F."/>
            <person name="Silar P."/>
            <person name="Natvig D.O."/>
            <person name="Lalanne C."/>
            <person name="Gautier V."/>
            <person name="Ament-Velasquez S.L."/>
            <person name="Kruys A."/>
            <person name="Hutchinson M.I."/>
            <person name="Powell A.J."/>
            <person name="Barry K."/>
            <person name="Miller A.N."/>
            <person name="Grigoriev I.V."/>
            <person name="Debuchy R."/>
            <person name="Gladieux P."/>
            <person name="Hiltunen Thoren M."/>
            <person name="Johannesson H."/>
        </authorList>
    </citation>
    <scope>NUCLEOTIDE SEQUENCE</scope>
    <source>
        <strain evidence="3">CBS 123565</strain>
    </source>
</reference>
<keyword evidence="4" id="KW-1185">Reference proteome</keyword>
<feature type="region of interest" description="Disordered" evidence="1">
    <location>
        <begin position="28"/>
        <end position="51"/>
    </location>
</feature>
<feature type="non-terminal residue" evidence="3">
    <location>
        <position position="461"/>
    </location>
</feature>
<evidence type="ECO:0000259" key="2">
    <source>
        <dbReference type="Pfam" id="PF09414"/>
    </source>
</evidence>
<gene>
    <name evidence="3" type="ORF">BT67DRAFT_390365</name>
</gene>
<feature type="compositionally biased region" description="Low complexity" evidence="1">
    <location>
        <begin position="207"/>
        <end position="223"/>
    </location>
</feature>
<dbReference type="Proteomes" id="UP001304895">
    <property type="component" value="Unassembled WGS sequence"/>
</dbReference>
<feature type="domain" description="RNA ligase" evidence="2">
    <location>
        <begin position="257"/>
        <end position="451"/>
    </location>
</feature>
<comment type="caution">
    <text evidence="3">The sequence shown here is derived from an EMBL/GenBank/DDBJ whole genome shotgun (WGS) entry which is preliminary data.</text>
</comment>
<dbReference type="Pfam" id="PF09414">
    <property type="entry name" value="RNA_ligase"/>
    <property type="match status" value="1"/>
</dbReference>
<accession>A0AAN6UCW3</accession>
<dbReference type="InterPro" id="IPR021122">
    <property type="entry name" value="RNA_ligase_dom_REL/Rnl2"/>
</dbReference>
<reference evidence="3" key="2">
    <citation type="submission" date="2023-05" db="EMBL/GenBank/DDBJ databases">
        <authorList>
            <consortium name="Lawrence Berkeley National Laboratory"/>
            <person name="Steindorff A."/>
            <person name="Hensen N."/>
            <person name="Bonometti L."/>
            <person name="Westerberg I."/>
            <person name="Brannstrom I.O."/>
            <person name="Guillou S."/>
            <person name="Cros-Aarteil S."/>
            <person name="Calhoun S."/>
            <person name="Haridas S."/>
            <person name="Kuo A."/>
            <person name="Mondo S."/>
            <person name="Pangilinan J."/>
            <person name="Riley R."/>
            <person name="Labutti K."/>
            <person name="Andreopoulos B."/>
            <person name="Lipzen A."/>
            <person name="Chen C."/>
            <person name="Yanf M."/>
            <person name="Daum C."/>
            <person name="Ng V."/>
            <person name="Clum A."/>
            <person name="Ohm R."/>
            <person name="Martin F."/>
            <person name="Silar P."/>
            <person name="Natvig D."/>
            <person name="Lalanne C."/>
            <person name="Gautier V."/>
            <person name="Ament-Velasquez S.L."/>
            <person name="Kruys A."/>
            <person name="Hutchinson M.I."/>
            <person name="Powell A.J."/>
            <person name="Barry K."/>
            <person name="Miller A.N."/>
            <person name="Grigoriev I.V."/>
            <person name="Debuchy R."/>
            <person name="Gladieux P."/>
            <person name="Thoren M.H."/>
            <person name="Johannesson H."/>
        </authorList>
    </citation>
    <scope>NUCLEOTIDE SEQUENCE</scope>
    <source>
        <strain evidence="3">CBS 123565</strain>
    </source>
</reference>
<sequence>MSLDEPRCSLNGGSLRRWLEEAIADSNAALPPNPAAPTNAKDTAGASVGDIHNESNSHVRKLVTVRRITTLVAINKTHQVASIDGWKVVVERAKGFVEGNLVVFLEVDSFLPAHTQFDDLFAEVGGLVSFGDHEGYRVGTSTWTDWRKSKITSQGHIYRLGHFPHIERELRALRLERSNTHNDGRFADFIRGVDFSDMLGVKKWDNGPDTTATGTTGADTGPTSNPKIPSFIRKTTIERVQNCPNLFIKPKYRRQIFQESVKMDGVSTTIYFIPSSSRHFSSLPPLPPASSHPTNTALQHAHHPNGRFGVCSRNYNLVPHHPSPPASQTLYWTAALAADLHRTLPARNQALAVQAELVGATVQGNPYGYPPGAHELLVYSVFDIAAQTRWPPREVEAFARCAGVRHVPVVGYHTVTSVAGSHGEILARAEGRAGEEGLVWKNCTDGRWFKVLSGRWILERG</sequence>
<dbReference type="AlphaFoldDB" id="A0AAN6UCW3"/>
<dbReference type="SUPFAM" id="SSF56091">
    <property type="entry name" value="DNA ligase/mRNA capping enzyme, catalytic domain"/>
    <property type="match status" value="1"/>
</dbReference>
<evidence type="ECO:0000313" key="3">
    <source>
        <dbReference type="EMBL" id="KAK4130682.1"/>
    </source>
</evidence>
<proteinExistence type="predicted"/>
<feature type="region of interest" description="Disordered" evidence="1">
    <location>
        <begin position="283"/>
        <end position="303"/>
    </location>
</feature>
<dbReference type="Gene3D" id="3.30.470.30">
    <property type="entry name" value="DNA ligase/mRNA capping enzyme"/>
    <property type="match status" value="1"/>
</dbReference>